<gene>
    <name evidence="4" type="ORF">NAES01612_LOCUS21981</name>
</gene>
<dbReference type="InterPro" id="IPR001568">
    <property type="entry name" value="RNase_T2-like"/>
</dbReference>
<dbReference type="SUPFAM" id="SSF55895">
    <property type="entry name" value="Ribonuclease Rh-like"/>
    <property type="match status" value="1"/>
</dbReference>
<dbReference type="AlphaFoldDB" id="A0A7S4PC36"/>
<organism evidence="4">
    <name type="scientific">Paramoeba aestuarina</name>
    <dbReference type="NCBI Taxonomy" id="180227"/>
    <lineage>
        <taxon>Eukaryota</taxon>
        <taxon>Amoebozoa</taxon>
        <taxon>Discosea</taxon>
        <taxon>Flabellinia</taxon>
        <taxon>Dactylopodida</taxon>
        <taxon>Paramoebidae</taxon>
        <taxon>Paramoeba</taxon>
    </lineage>
</organism>
<dbReference type="GO" id="GO:0033897">
    <property type="term" value="F:ribonuclease T2 activity"/>
    <property type="evidence" value="ECO:0007669"/>
    <property type="project" value="InterPro"/>
</dbReference>
<evidence type="ECO:0000313" key="4">
    <source>
        <dbReference type="EMBL" id="CAE2330611.1"/>
    </source>
</evidence>
<dbReference type="InterPro" id="IPR033130">
    <property type="entry name" value="RNase_T2_His_AS_2"/>
</dbReference>
<evidence type="ECO:0000256" key="3">
    <source>
        <dbReference type="SAM" id="SignalP"/>
    </source>
</evidence>
<keyword evidence="3" id="KW-0732">Signal</keyword>
<evidence type="ECO:0000256" key="2">
    <source>
        <dbReference type="RuleBase" id="RU004328"/>
    </source>
</evidence>
<proteinExistence type="inferred from homology"/>
<protein>
    <submittedName>
        <fullName evidence="4">Uncharacterized protein</fullName>
    </submittedName>
</protein>
<comment type="similarity">
    <text evidence="1 2">Belongs to the RNase T2 family.</text>
</comment>
<feature type="chain" id="PRO_5031297263" evidence="3">
    <location>
        <begin position="24"/>
        <end position="312"/>
    </location>
</feature>
<dbReference type="InterPro" id="IPR036430">
    <property type="entry name" value="RNase_T2-like_sf"/>
</dbReference>
<dbReference type="PROSITE" id="PS00531">
    <property type="entry name" value="RNASE_T2_2"/>
    <property type="match status" value="1"/>
</dbReference>
<sequence>MIAFKFFFLCVIGAVCVSAGGSAKIGAPAGDFDNWVFATYWEDQWIQSSCSDDFLVDHFNATSYGATHLSLHGMWPNYNYTTRGYDYPAYCEDGDDDYTKCQYSDAPDYCFPSSQTLSEFNVTNRWMAYATEYSWATLASHEWGKHGGCTGWTQEYFFNVDEQMYNWLKGGSGFAYVTSHVGQTVPYNDLYNAFSKDTDGKRLVFQCEDGCHFSEFWMGWQADQTTLLPTYPIDLSSGDTDTCLQNNCDNVIIADYSDTCARCQDGQRGPACVYSSSTSGTDQDPCLEFADCVRCASTSHDGVHYCTNQESF</sequence>
<dbReference type="EMBL" id="HBKR01033511">
    <property type="protein sequence ID" value="CAE2330611.1"/>
    <property type="molecule type" value="Transcribed_RNA"/>
</dbReference>
<evidence type="ECO:0000256" key="1">
    <source>
        <dbReference type="ARBA" id="ARBA00007469"/>
    </source>
</evidence>
<dbReference type="Pfam" id="PF00445">
    <property type="entry name" value="Ribonuclease_T2"/>
    <property type="match status" value="1"/>
</dbReference>
<reference evidence="4" key="1">
    <citation type="submission" date="2021-01" db="EMBL/GenBank/DDBJ databases">
        <authorList>
            <person name="Corre E."/>
            <person name="Pelletier E."/>
            <person name="Niang G."/>
            <person name="Scheremetjew M."/>
            <person name="Finn R."/>
            <person name="Kale V."/>
            <person name="Holt S."/>
            <person name="Cochrane G."/>
            <person name="Meng A."/>
            <person name="Brown T."/>
            <person name="Cohen L."/>
        </authorList>
    </citation>
    <scope>NUCLEOTIDE SEQUENCE</scope>
    <source>
        <strain evidence="4">SoJaBio B1-5/56/2</strain>
    </source>
</reference>
<dbReference type="Gene3D" id="3.90.730.10">
    <property type="entry name" value="Ribonuclease T2-like"/>
    <property type="match status" value="1"/>
</dbReference>
<accession>A0A7S4PC36</accession>
<name>A0A7S4PC36_9EUKA</name>
<feature type="signal peptide" evidence="3">
    <location>
        <begin position="1"/>
        <end position="23"/>
    </location>
</feature>
<dbReference type="GO" id="GO:0003723">
    <property type="term" value="F:RNA binding"/>
    <property type="evidence" value="ECO:0007669"/>
    <property type="project" value="InterPro"/>
</dbReference>